<dbReference type="Proteomes" id="UP000005926">
    <property type="component" value="Unassembled WGS sequence"/>
</dbReference>
<dbReference type="GO" id="GO:0019239">
    <property type="term" value="F:deaminase activity"/>
    <property type="evidence" value="ECO:0007669"/>
    <property type="project" value="TreeGrafter"/>
</dbReference>
<protein>
    <submittedName>
        <fullName evidence="2">Putative endoribonuclease L-PSP</fullName>
    </submittedName>
</protein>
<organism evidence="2 3">
    <name type="scientific">Granulicatella adiacens ATCC 49175</name>
    <dbReference type="NCBI Taxonomy" id="638301"/>
    <lineage>
        <taxon>Bacteria</taxon>
        <taxon>Bacillati</taxon>
        <taxon>Bacillota</taxon>
        <taxon>Bacilli</taxon>
        <taxon>Lactobacillales</taxon>
        <taxon>Carnobacteriaceae</taxon>
        <taxon>Granulicatella</taxon>
    </lineage>
</organism>
<dbReference type="SUPFAM" id="SSF55298">
    <property type="entry name" value="YjgF-like"/>
    <property type="match status" value="1"/>
</dbReference>
<dbReference type="NCBIfam" id="TIGR00004">
    <property type="entry name" value="Rid family detoxifying hydrolase"/>
    <property type="match status" value="1"/>
</dbReference>
<dbReference type="Pfam" id="PF01042">
    <property type="entry name" value="Ribonuc_L-PSP"/>
    <property type="match status" value="1"/>
</dbReference>
<dbReference type="GeneID" id="78412480"/>
<dbReference type="AlphaFoldDB" id="C8NIL6"/>
<proteinExistence type="inferred from homology"/>
<reference evidence="2 3" key="1">
    <citation type="submission" date="2009-08" db="EMBL/GenBank/DDBJ databases">
        <authorList>
            <person name="Muzny D."/>
            <person name="Qin X."/>
            <person name="Deng J."/>
            <person name="Jiang H."/>
            <person name="Liu Y."/>
            <person name="Qu J."/>
            <person name="Song X.-Z."/>
            <person name="Zhang L."/>
            <person name="Thornton R."/>
            <person name="Coyle M."/>
            <person name="Francisco L."/>
            <person name="Jackson L."/>
            <person name="Javaid M."/>
            <person name="Korchina V."/>
            <person name="Kovar C."/>
            <person name="Mata R."/>
            <person name="Mathew T."/>
            <person name="Ngo R."/>
            <person name="Nguyen L."/>
            <person name="Nguyen N."/>
            <person name="Okwuonu G."/>
            <person name="Ongeri F."/>
            <person name="Pham C."/>
            <person name="Simmons D."/>
            <person name="Wilczek-Boney K."/>
            <person name="Hale W."/>
            <person name="Jakkamsetti A."/>
            <person name="Pham P."/>
            <person name="Ruth R."/>
            <person name="San Lucas F."/>
            <person name="Warren J."/>
            <person name="Zhang J."/>
            <person name="Zhao Z."/>
            <person name="Zhou C."/>
            <person name="Zhu D."/>
            <person name="Lee S."/>
            <person name="Bess C."/>
            <person name="Blankenburg K."/>
            <person name="Forbes L."/>
            <person name="Fu Q."/>
            <person name="Gubbala S."/>
            <person name="Hirani K."/>
            <person name="Jayaseelan J.C."/>
            <person name="Lara F."/>
            <person name="Munidasa M."/>
            <person name="Palculict T."/>
            <person name="Patil S."/>
            <person name="Pu L.-L."/>
            <person name="Saada N."/>
            <person name="Tang L."/>
            <person name="Weissenberger G."/>
            <person name="Zhu Y."/>
            <person name="Hemphill L."/>
            <person name="Shang Y."/>
            <person name="Youmans B."/>
            <person name="Ayvaz T."/>
            <person name="Ross M."/>
            <person name="Santibanez J."/>
            <person name="Aqrawi P."/>
            <person name="Gross S."/>
            <person name="Joshi V."/>
            <person name="Fowler G."/>
            <person name="Nazareth L."/>
            <person name="Reid J."/>
            <person name="Worley K."/>
            <person name="Petrosino J."/>
            <person name="Highlander S."/>
            <person name="Gibbs R."/>
        </authorList>
    </citation>
    <scope>NUCLEOTIDE SEQUENCE [LARGE SCALE GENOMIC DNA]</scope>
    <source>
        <strain evidence="2 3">ATCC 49175</strain>
    </source>
</reference>
<dbReference type="CDD" id="cd00448">
    <property type="entry name" value="YjgF_YER057c_UK114_family"/>
    <property type="match status" value="1"/>
</dbReference>
<keyword evidence="3" id="KW-1185">Reference proteome</keyword>
<dbReference type="InterPro" id="IPR006175">
    <property type="entry name" value="YjgF/YER057c/UK114"/>
</dbReference>
<evidence type="ECO:0000256" key="1">
    <source>
        <dbReference type="ARBA" id="ARBA00010552"/>
    </source>
</evidence>
<dbReference type="InterPro" id="IPR035959">
    <property type="entry name" value="RutC-like_sf"/>
</dbReference>
<evidence type="ECO:0000313" key="2">
    <source>
        <dbReference type="EMBL" id="EEW36413.1"/>
    </source>
</evidence>
<sequence length="128" mass="13559">MTKKVIQTEQAPKAIGPYSQGVAYKGETIVVSGQLPIVPETGEFAGSDIVSQTHQSLKNIRAILKEAGVGMDAVVSTTVLLADINDFAQMNGVYGEYFSSPYPARMAFQAAALPKNALVEIQVTAVKA</sequence>
<dbReference type="Gene3D" id="3.30.1330.40">
    <property type="entry name" value="RutC-like"/>
    <property type="match status" value="1"/>
</dbReference>
<dbReference type="InterPro" id="IPR006056">
    <property type="entry name" value="RidA"/>
</dbReference>
<comment type="caution">
    <text evidence="2">The sequence shown here is derived from an EMBL/GenBank/DDBJ whole genome shotgun (WGS) entry which is preliminary data.</text>
</comment>
<gene>
    <name evidence="2" type="ORF">HMPREF0444_1761</name>
</gene>
<accession>C8NIL6</accession>
<comment type="similarity">
    <text evidence="1">Belongs to the RutC family.</text>
</comment>
<dbReference type="STRING" id="638301.HMPREF0444_1761"/>
<dbReference type="FunFam" id="3.30.1330.40:FF:000001">
    <property type="entry name" value="L-PSP family endoribonuclease"/>
    <property type="match status" value="1"/>
</dbReference>
<evidence type="ECO:0000313" key="3">
    <source>
        <dbReference type="Proteomes" id="UP000005926"/>
    </source>
</evidence>
<dbReference type="HOGENOM" id="CLU_100715_7_1_9"/>
<dbReference type="PANTHER" id="PTHR11803">
    <property type="entry name" value="2-IMINOBUTANOATE/2-IMINOPROPANOATE DEAMINASE RIDA"/>
    <property type="match status" value="1"/>
</dbReference>
<dbReference type="PANTHER" id="PTHR11803:SF39">
    <property type="entry name" value="2-IMINOBUTANOATE_2-IMINOPROPANOATE DEAMINASE"/>
    <property type="match status" value="1"/>
</dbReference>
<dbReference type="eggNOG" id="COG0251">
    <property type="taxonomic scope" value="Bacteria"/>
</dbReference>
<dbReference type="RefSeq" id="WP_005606363.1">
    <property type="nucleotide sequence ID" value="NZ_CP102283.1"/>
</dbReference>
<name>C8NIL6_9LACT</name>
<dbReference type="GO" id="GO:0005829">
    <property type="term" value="C:cytosol"/>
    <property type="evidence" value="ECO:0007669"/>
    <property type="project" value="TreeGrafter"/>
</dbReference>
<dbReference type="EMBL" id="ACKZ01000029">
    <property type="protein sequence ID" value="EEW36413.1"/>
    <property type="molecule type" value="Genomic_DNA"/>
</dbReference>